<reference evidence="1" key="2">
    <citation type="submission" date="2016-06" db="EMBL/GenBank/DDBJ databases">
        <title>The genome of a short-lived fish provides insights into sex chromosome evolution and the genetic control of aging.</title>
        <authorList>
            <person name="Reichwald K."/>
            <person name="Felder M."/>
            <person name="Petzold A."/>
            <person name="Koch P."/>
            <person name="Groth M."/>
            <person name="Platzer M."/>
        </authorList>
    </citation>
    <scope>NUCLEOTIDE SEQUENCE</scope>
    <source>
        <tissue evidence="1">Brain</tissue>
    </source>
</reference>
<sequence>DTNSRKYVVSLRQPKSSCYDVTSVRHYLLLLQNLGEACCSWTRGLNFLSLTQVTLRVV</sequence>
<reference evidence="1" key="1">
    <citation type="submission" date="2016-05" db="EMBL/GenBank/DDBJ databases">
        <authorList>
            <person name="Lavstsen T."/>
            <person name="Jespersen J.S."/>
        </authorList>
    </citation>
    <scope>NUCLEOTIDE SEQUENCE</scope>
    <source>
        <tissue evidence="1">Brain</tissue>
    </source>
</reference>
<protein>
    <submittedName>
        <fullName evidence="1">Uncharacterized protein</fullName>
    </submittedName>
</protein>
<proteinExistence type="predicted"/>
<feature type="non-terminal residue" evidence="1">
    <location>
        <position position="58"/>
    </location>
</feature>
<accession>A0A1A8SIU1</accession>
<dbReference type="EMBL" id="HAEH01012857">
    <property type="protein sequence ID" value="SBR95889.1"/>
    <property type="molecule type" value="Transcribed_RNA"/>
</dbReference>
<feature type="non-terminal residue" evidence="1">
    <location>
        <position position="1"/>
    </location>
</feature>
<name>A0A1A8SIU1_9TELE</name>
<evidence type="ECO:0000313" key="1">
    <source>
        <dbReference type="EMBL" id="SBS18261.1"/>
    </source>
</evidence>
<gene>
    <name evidence="1" type="primary">Nfu_g_1_019094</name>
</gene>
<dbReference type="EMBL" id="HAEI01015792">
    <property type="protein sequence ID" value="SBS18261.1"/>
    <property type="molecule type" value="Transcribed_RNA"/>
</dbReference>
<organism evidence="1">
    <name type="scientific">Nothobranchius rachovii</name>
    <name type="common">bluefin notho</name>
    <dbReference type="NCBI Taxonomy" id="451742"/>
    <lineage>
        <taxon>Eukaryota</taxon>
        <taxon>Metazoa</taxon>
        <taxon>Chordata</taxon>
        <taxon>Craniata</taxon>
        <taxon>Vertebrata</taxon>
        <taxon>Euteleostomi</taxon>
        <taxon>Actinopterygii</taxon>
        <taxon>Neopterygii</taxon>
        <taxon>Teleostei</taxon>
        <taxon>Neoteleostei</taxon>
        <taxon>Acanthomorphata</taxon>
        <taxon>Ovalentaria</taxon>
        <taxon>Atherinomorphae</taxon>
        <taxon>Cyprinodontiformes</taxon>
        <taxon>Nothobranchiidae</taxon>
        <taxon>Nothobranchius</taxon>
    </lineage>
</organism>
<dbReference type="AlphaFoldDB" id="A0A1A8SIU1"/>